<sequence length="131" mass="14144">MNAQDPRDTALWAPVDPIKAGVSGRCPRCGNGSMFQGFLAVRERCGTCGLDNSFADSGDGPVVFVILIVGFIVVGLALWMEVSLNPPLWLHFLLWVPLTIVLGLVSLRVIKGLLIALQYRNKAAPGVVDRN</sequence>
<dbReference type="Pfam" id="PF06170">
    <property type="entry name" value="DUF983"/>
    <property type="match status" value="1"/>
</dbReference>
<protein>
    <submittedName>
        <fullName evidence="2">Uncharacterized conserved protein, DUF983 family</fullName>
    </submittedName>
</protein>
<organism evidence="2 3">
    <name type="scientific">Aquamicrobium aerolatum DSM 21857</name>
    <dbReference type="NCBI Taxonomy" id="1121003"/>
    <lineage>
        <taxon>Bacteria</taxon>
        <taxon>Pseudomonadati</taxon>
        <taxon>Pseudomonadota</taxon>
        <taxon>Alphaproteobacteria</taxon>
        <taxon>Hyphomicrobiales</taxon>
        <taxon>Phyllobacteriaceae</taxon>
        <taxon>Aerobium</taxon>
    </lineage>
</organism>
<evidence type="ECO:0000256" key="1">
    <source>
        <dbReference type="SAM" id="Phobius"/>
    </source>
</evidence>
<feature type="transmembrane region" description="Helical" evidence="1">
    <location>
        <begin position="62"/>
        <end position="82"/>
    </location>
</feature>
<evidence type="ECO:0000313" key="3">
    <source>
        <dbReference type="Proteomes" id="UP000242763"/>
    </source>
</evidence>
<keyword evidence="3" id="KW-1185">Reference proteome</keyword>
<dbReference type="AlphaFoldDB" id="A0A1I3HP09"/>
<keyword evidence="1" id="KW-1133">Transmembrane helix</keyword>
<keyword evidence="1" id="KW-0472">Membrane</keyword>
<dbReference type="STRING" id="1121003.SAMN03080618_00289"/>
<dbReference type="Proteomes" id="UP000242763">
    <property type="component" value="Unassembled WGS sequence"/>
</dbReference>
<dbReference type="InterPro" id="IPR009325">
    <property type="entry name" value="DUF983"/>
</dbReference>
<gene>
    <name evidence="2" type="ORF">SAMN03080618_00289</name>
</gene>
<reference evidence="3" key="1">
    <citation type="submission" date="2016-10" db="EMBL/GenBank/DDBJ databases">
        <authorList>
            <person name="Varghese N."/>
            <person name="Submissions S."/>
        </authorList>
    </citation>
    <scope>NUCLEOTIDE SEQUENCE [LARGE SCALE GENOMIC DNA]</scope>
    <source>
        <strain evidence="3">DSM 21857</strain>
    </source>
</reference>
<accession>A0A1I3HP09</accession>
<dbReference type="EMBL" id="FORF01000001">
    <property type="protein sequence ID" value="SFI37508.1"/>
    <property type="molecule type" value="Genomic_DNA"/>
</dbReference>
<dbReference type="RefSeq" id="WP_091517721.1">
    <property type="nucleotide sequence ID" value="NZ_FORF01000001.1"/>
</dbReference>
<feature type="transmembrane region" description="Helical" evidence="1">
    <location>
        <begin position="88"/>
        <end position="110"/>
    </location>
</feature>
<proteinExistence type="predicted"/>
<evidence type="ECO:0000313" key="2">
    <source>
        <dbReference type="EMBL" id="SFI37508.1"/>
    </source>
</evidence>
<dbReference type="OrthoDB" id="9799456at2"/>
<name>A0A1I3HP09_9HYPH</name>
<keyword evidence="1" id="KW-0812">Transmembrane</keyword>